<comment type="caution">
    <text evidence="1">The sequence shown here is derived from an EMBL/GenBank/DDBJ whole genome shotgun (WGS) entry which is preliminary data.</text>
</comment>
<evidence type="ECO:0008006" key="3">
    <source>
        <dbReference type="Google" id="ProtNLM"/>
    </source>
</evidence>
<sequence length="174" mass="19969">MLIGFVRDNTKETALTKVCDVVIEHDEHRSIVDDLVSFVEKYHEHQLILPSNYELKIQLVQLLPVLEKAHDYQIIINFSDKQLFPLMSAEEHFTYLLRLARQEKSVMSHRSKDAITELKEQGKPIGRPTITEDLMQRIKVLYHERGHSIRDVSAICEVSVGTVHKYATGTSSAS</sequence>
<evidence type="ECO:0000313" key="1">
    <source>
        <dbReference type="EMBL" id="MBP1042614.1"/>
    </source>
</evidence>
<evidence type="ECO:0000313" key="2">
    <source>
        <dbReference type="Proteomes" id="UP000674938"/>
    </source>
</evidence>
<keyword evidence="2" id="KW-1185">Reference proteome</keyword>
<organism evidence="1 2">
    <name type="scientific">Vagococcus allomyrinae</name>
    <dbReference type="NCBI Taxonomy" id="2794353"/>
    <lineage>
        <taxon>Bacteria</taxon>
        <taxon>Bacillati</taxon>
        <taxon>Bacillota</taxon>
        <taxon>Bacilli</taxon>
        <taxon>Lactobacillales</taxon>
        <taxon>Enterococcaceae</taxon>
        <taxon>Vagococcus</taxon>
    </lineage>
</organism>
<proteinExistence type="predicted"/>
<protein>
    <recommendedName>
        <fullName evidence="3">Resolvase HTH domain-containing protein</fullName>
    </recommendedName>
</protein>
<dbReference type="EMBL" id="JAEEGA010000011">
    <property type="protein sequence ID" value="MBP1042614.1"/>
    <property type="molecule type" value="Genomic_DNA"/>
</dbReference>
<dbReference type="Proteomes" id="UP000674938">
    <property type="component" value="Unassembled WGS sequence"/>
</dbReference>
<dbReference type="AlphaFoldDB" id="A0A940SW53"/>
<name>A0A940SW53_9ENTE</name>
<gene>
    <name evidence="1" type="ORF">I6N95_16480</name>
</gene>
<dbReference type="RefSeq" id="WP_209529950.1">
    <property type="nucleotide sequence ID" value="NZ_JAEEGA010000011.1"/>
</dbReference>
<reference evidence="1" key="1">
    <citation type="submission" date="2020-12" db="EMBL/GenBank/DDBJ databases">
        <title>Vagococcus allomyrinae sp. nov. and Enterococcus lavae sp. nov., isolated from the larvae of Allomyrina dichotoma.</title>
        <authorList>
            <person name="Lee S.D."/>
        </authorList>
    </citation>
    <scope>NUCLEOTIDE SEQUENCE</scope>
    <source>
        <strain evidence="1">BWB3-3</strain>
    </source>
</reference>
<accession>A0A940SW53</accession>